<sequence length="140" mass="16155">MKQSNLPSVEAVTEAFKRFREFLNDSWPSVNKVMAEHDWDNDPYFLEDWLDDNWKHLFVRQILGKEADLQPLTISINEVKKHHHQYQLQLDSPPKGIVITLGNSENGFSIAPPFDQVQILDVDGEVKLVPFSTVRVKIAN</sequence>
<evidence type="ECO:0000313" key="1">
    <source>
        <dbReference type="EMBL" id="RWX43397.1"/>
    </source>
</evidence>
<evidence type="ECO:0000313" key="2">
    <source>
        <dbReference type="Proteomes" id="UP000286862"/>
    </source>
</evidence>
<gene>
    <name evidence="1" type="ORF">VT99_13862</name>
</gene>
<accession>A0A3S3QC06</accession>
<dbReference type="AlphaFoldDB" id="A0A3S3QC06"/>
<name>A0A3S3QC06_9BACT</name>
<proteinExistence type="predicted"/>
<protein>
    <submittedName>
        <fullName evidence="1">Uncharacterized protein</fullName>
    </submittedName>
</protein>
<dbReference type="Proteomes" id="UP000286862">
    <property type="component" value="Unassembled WGS sequence"/>
</dbReference>
<comment type="caution">
    <text evidence="1">The sequence shown here is derived from an EMBL/GenBank/DDBJ whole genome shotgun (WGS) entry which is preliminary data.</text>
</comment>
<organism evidence="1 2">
    <name type="scientific">Candidatus Electrothrix marina</name>
    <dbReference type="NCBI Taxonomy" id="1859130"/>
    <lineage>
        <taxon>Bacteria</taxon>
        <taxon>Pseudomonadati</taxon>
        <taxon>Thermodesulfobacteriota</taxon>
        <taxon>Desulfobulbia</taxon>
        <taxon>Desulfobulbales</taxon>
        <taxon>Desulfobulbaceae</taxon>
        <taxon>Candidatus Electrothrix</taxon>
    </lineage>
</organism>
<reference evidence="1 2" key="1">
    <citation type="submission" date="2017-01" db="EMBL/GenBank/DDBJ databases">
        <title>The cable genome- insights into the physiology and evolution of filamentous bacteria capable of sulfide oxidation via long distance electron transfer.</title>
        <authorList>
            <person name="Schreiber L."/>
            <person name="Bjerg J.T."/>
            <person name="Boggild A."/>
            <person name="Van De Vossenberg J."/>
            <person name="Meysman F."/>
            <person name="Nielsen L.P."/>
            <person name="Schramm A."/>
            <person name="Kjeldsen K.U."/>
        </authorList>
    </citation>
    <scope>NUCLEOTIDE SEQUENCE [LARGE SCALE GENOMIC DNA]</scope>
    <source>
        <strain evidence="1">A2</strain>
    </source>
</reference>
<dbReference type="EMBL" id="MTKQ01000386">
    <property type="protein sequence ID" value="RWX43397.1"/>
    <property type="molecule type" value="Genomic_DNA"/>
</dbReference>